<name>A0A859D1T3_9GAMM</name>
<proteinExistence type="predicted"/>
<dbReference type="EMBL" id="CP054301">
    <property type="protein sequence ID" value="QKK80940.1"/>
    <property type="molecule type" value="Genomic_DNA"/>
</dbReference>
<dbReference type="AlphaFoldDB" id="A0A859D1T3"/>
<gene>
    <name evidence="1" type="ORF">MP3633_2213</name>
</gene>
<reference evidence="1 2" key="1">
    <citation type="submission" date="2020-06" db="EMBL/GenBank/DDBJ databases">
        <authorList>
            <person name="Voronona O.L."/>
            <person name="Aksenova E.I."/>
            <person name="Kunda M.S."/>
            <person name="Semenov A.N."/>
            <person name="Ryzhova N."/>
        </authorList>
    </citation>
    <scope>NUCLEOTIDE SEQUENCE [LARGE SCALE GENOMIC DNA]</scope>
    <source>
        <strain evidence="1 2">MPKMM3633</strain>
    </source>
</reference>
<sequence length="107" mass="12366">MKNQSSYFAGKPDPSFLPIEKALSSLSYECAAVIRCFYHCGLHDTSMCQHFMEIQSFIDAAMNDITLFNDNAKSLDKLGDFYFQGKNTDVRFRLDVRKFFQLINSDR</sequence>
<dbReference type="RefSeq" id="WP_176335563.1">
    <property type="nucleotide sequence ID" value="NZ_BAAAEF010000007.1"/>
</dbReference>
<protein>
    <submittedName>
        <fullName evidence="1">Uncharacterized protein</fullName>
    </submittedName>
</protein>
<evidence type="ECO:0000313" key="2">
    <source>
        <dbReference type="Proteomes" id="UP000509371"/>
    </source>
</evidence>
<dbReference type="KEGG" id="mpri:MP3633_2213"/>
<accession>A0A859D1T3</accession>
<organism evidence="1 2">
    <name type="scientific">Marinomonas primoryensis</name>
    <dbReference type="NCBI Taxonomy" id="178399"/>
    <lineage>
        <taxon>Bacteria</taxon>
        <taxon>Pseudomonadati</taxon>
        <taxon>Pseudomonadota</taxon>
        <taxon>Gammaproteobacteria</taxon>
        <taxon>Oceanospirillales</taxon>
        <taxon>Oceanospirillaceae</taxon>
        <taxon>Marinomonas</taxon>
    </lineage>
</organism>
<evidence type="ECO:0000313" key="1">
    <source>
        <dbReference type="EMBL" id="QKK80940.1"/>
    </source>
</evidence>
<dbReference type="Proteomes" id="UP000509371">
    <property type="component" value="Chromosome"/>
</dbReference>